<reference evidence="5 6" key="1">
    <citation type="journal article" date="2021" name="Int. J. Syst. Evol. Microbiol.">
        <title>Amazonocrinis nigriterrae gen. nov., sp. nov., Atlanticothrix silvestris gen. nov., sp. nov. and Dendronalium phyllosphericum gen. nov., sp. nov., nostocacean cyanobacteria from Brazilian environments.</title>
        <authorList>
            <person name="Alvarenga D.O."/>
            <person name="Andreote A.P.D."/>
            <person name="Branco L.H.Z."/>
            <person name="Delbaje E."/>
            <person name="Cruz R.B."/>
            <person name="Varani A.M."/>
            <person name="Fiore M.F."/>
        </authorList>
    </citation>
    <scope>NUCLEOTIDE SEQUENCE [LARGE SCALE GENOMIC DNA]</scope>
    <source>
        <strain evidence="5 6">CENA369</strain>
    </source>
</reference>
<comment type="similarity">
    <text evidence="1">Belongs to the membrane fusion protein (MFP) (TC 8.A.1) family.</text>
</comment>
<dbReference type="Gene3D" id="2.40.420.20">
    <property type="match status" value="1"/>
</dbReference>
<dbReference type="SUPFAM" id="SSF111369">
    <property type="entry name" value="HlyD-like secretion proteins"/>
    <property type="match status" value="3"/>
</dbReference>
<sequence>MSHSEFPDSPFPVEQEQPTVTDTNEIQQQESPVEEKQLPEPKKQRWPLILGIILLIAGGGWGWRWWQNSHTSNVSASVGSAAKPMGIPVKLATVETGTIQETSDFVGSLEAPRSVTLKPEIEGRVNEILFKEGDRIQRGQVVIRLQSDNAQAQLLQAKASLEQSQARLAELKAGTRTEEIAQAKAQLAQAQARLTDAQAGAQPEEVAQAEAQIESAKSDLELARSRAKRYAQLRKEGAVSQDALDGYLKEQRSAEAALVVAQRRLEQVRKSRSSDINELAAALEQQKQNLRQLENGSRPEEIAQARSQVTQAAAQVQAAQVQLQYTNVRAPFTGIVGDIPIRVGEYVGKGDELTTLTKNDSLKLNLSIPLTEAKQLRIGLPVQMLDAQGQPAATGKVSFISPDASTNSQTVLAKATFDNSRNQLLNRQLVQTKVIWDERPGILIPVTAVSRLGGETFVFVAQTPEKPQPGTPPLVAEQKSVKLGDIQENNYQVLEGLKAGEKIIISGLLNLTNGAPIMPASEEAANSKP</sequence>
<organism evidence="5 6">
    <name type="scientific">Dendronalium phyllosphericum CENA369</name>
    <dbReference type="NCBI Taxonomy" id="1725256"/>
    <lineage>
        <taxon>Bacteria</taxon>
        <taxon>Bacillati</taxon>
        <taxon>Cyanobacteriota</taxon>
        <taxon>Cyanophyceae</taxon>
        <taxon>Nostocales</taxon>
        <taxon>Nostocaceae</taxon>
        <taxon>Dendronalium</taxon>
        <taxon>Dendronalium phyllosphericum</taxon>
    </lineage>
</organism>
<feature type="region of interest" description="Disordered" evidence="3">
    <location>
        <begin position="1"/>
        <end position="40"/>
    </location>
</feature>
<evidence type="ECO:0000256" key="2">
    <source>
        <dbReference type="SAM" id="Coils"/>
    </source>
</evidence>
<dbReference type="InterPro" id="IPR006143">
    <property type="entry name" value="RND_pump_MFP"/>
</dbReference>
<dbReference type="RefSeq" id="WP_214433812.1">
    <property type="nucleotide sequence ID" value="NZ_CAWPUQ010000335.1"/>
</dbReference>
<protein>
    <submittedName>
        <fullName evidence="5">Efflux RND transporter periplasmic adaptor subunit</fullName>
    </submittedName>
</protein>
<proteinExistence type="inferred from homology"/>
<evidence type="ECO:0000256" key="3">
    <source>
        <dbReference type="SAM" id="MobiDB-lite"/>
    </source>
</evidence>
<keyword evidence="6" id="KW-1185">Reference proteome</keyword>
<name>A0A8J7LEK2_9NOST</name>
<comment type="caution">
    <text evidence="5">The sequence shown here is derived from an EMBL/GenBank/DDBJ whole genome shotgun (WGS) entry which is preliminary data.</text>
</comment>
<accession>A0A8J7LEK2</accession>
<evidence type="ECO:0000313" key="6">
    <source>
        <dbReference type="Proteomes" id="UP000662314"/>
    </source>
</evidence>
<feature type="coiled-coil region" evidence="2">
    <location>
        <begin position="147"/>
        <end position="233"/>
    </location>
</feature>
<dbReference type="NCBIfam" id="TIGR01730">
    <property type="entry name" value="RND_mfp"/>
    <property type="match status" value="1"/>
</dbReference>
<dbReference type="Gene3D" id="2.40.30.170">
    <property type="match status" value="1"/>
</dbReference>
<dbReference type="AlphaFoldDB" id="A0A8J7LEK2"/>
<dbReference type="EMBL" id="JAECZA010000096">
    <property type="protein sequence ID" value="MBH8575017.1"/>
    <property type="molecule type" value="Genomic_DNA"/>
</dbReference>
<dbReference type="Pfam" id="PF25881">
    <property type="entry name" value="HH_YBHG"/>
    <property type="match status" value="1"/>
</dbReference>
<gene>
    <name evidence="5" type="ORF">I8752_18750</name>
</gene>
<feature type="domain" description="YbhG-like alpha-helical hairpin" evidence="4">
    <location>
        <begin position="182"/>
        <end position="294"/>
    </location>
</feature>
<dbReference type="PANTHER" id="PTHR30469">
    <property type="entry name" value="MULTIDRUG RESISTANCE PROTEIN MDTA"/>
    <property type="match status" value="1"/>
</dbReference>
<evidence type="ECO:0000259" key="4">
    <source>
        <dbReference type="Pfam" id="PF25881"/>
    </source>
</evidence>
<dbReference type="GO" id="GO:0015562">
    <property type="term" value="F:efflux transmembrane transporter activity"/>
    <property type="evidence" value="ECO:0007669"/>
    <property type="project" value="TreeGrafter"/>
</dbReference>
<dbReference type="PRINTS" id="PR01490">
    <property type="entry name" value="RTXTOXIND"/>
</dbReference>
<dbReference type="Gene3D" id="2.40.50.100">
    <property type="match status" value="2"/>
</dbReference>
<dbReference type="Proteomes" id="UP000662314">
    <property type="component" value="Unassembled WGS sequence"/>
</dbReference>
<evidence type="ECO:0000256" key="1">
    <source>
        <dbReference type="ARBA" id="ARBA00009477"/>
    </source>
</evidence>
<feature type="compositionally biased region" description="Polar residues" evidence="3">
    <location>
        <begin position="16"/>
        <end position="31"/>
    </location>
</feature>
<dbReference type="PANTHER" id="PTHR30469:SF39">
    <property type="entry name" value="SLL0180 PROTEIN"/>
    <property type="match status" value="1"/>
</dbReference>
<keyword evidence="2" id="KW-0175">Coiled coil</keyword>
<dbReference type="InterPro" id="IPR059052">
    <property type="entry name" value="HH_YbhG-like"/>
</dbReference>
<feature type="coiled-coil region" evidence="2">
    <location>
        <begin position="273"/>
        <end position="322"/>
    </location>
</feature>
<dbReference type="GO" id="GO:1990281">
    <property type="term" value="C:efflux pump complex"/>
    <property type="evidence" value="ECO:0007669"/>
    <property type="project" value="TreeGrafter"/>
</dbReference>
<evidence type="ECO:0000313" key="5">
    <source>
        <dbReference type="EMBL" id="MBH8575017.1"/>
    </source>
</evidence>
<dbReference type="Gene3D" id="1.10.287.470">
    <property type="entry name" value="Helix hairpin bin"/>
    <property type="match status" value="2"/>
</dbReference>